<reference evidence="1 2" key="1">
    <citation type="submission" date="2019-11" db="EMBL/GenBank/DDBJ databases">
        <title>Identification of a novel strain.</title>
        <authorList>
            <person name="Xu Q."/>
            <person name="Wang G."/>
        </authorList>
    </citation>
    <scope>NUCLEOTIDE SEQUENCE [LARGE SCALE GENOMIC DNA]</scope>
    <source>
        <strain evidence="2">xq</strain>
    </source>
</reference>
<evidence type="ECO:0000313" key="1">
    <source>
        <dbReference type="EMBL" id="MTD94678.1"/>
    </source>
</evidence>
<evidence type="ECO:0000313" key="2">
    <source>
        <dbReference type="Proteomes" id="UP000440694"/>
    </source>
</evidence>
<sequence length="335" mass="37728">MALTENEIRPDDLMAGQAERFANDVRRLNERKGEFVVAPCPACGGEEFEPRFGKYGMSYVDCTRCGTLYVSPRPPPSVLDWYYANSENYAYWNQYIFPASENARREKIFRPRAKRLAEACRKYDVGRGMLIEVGAGFGTFADCVRDLQIFDRLVLVEPTPGLAATCRAKGFEVVEKPVEHIDLSKYQADVVASFEVIEHLFSPLEYLRACYSVLRPGGIVMLSCPNSRGFDIEVLQENASAVDVEHLNYFHPASLSHLAQRCGFDVLETSTPGELDAEIVRKRVLSGDFSLAGDRFLQRVLIDEWDRLGAAFQRFLAENQFSGHLTLIGRKPVST</sequence>
<dbReference type="EMBL" id="WMBQ01000001">
    <property type="protein sequence ID" value="MTD94678.1"/>
    <property type="molecule type" value="Genomic_DNA"/>
</dbReference>
<dbReference type="Gene3D" id="3.40.50.150">
    <property type="entry name" value="Vaccinia Virus protein VP39"/>
    <property type="match status" value="1"/>
</dbReference>
<dbReference type="Pfam" id="PF13489">
    <property type="entry name" value="Methyltransf_23"/>
    <property type="match status" value="1"/>
</dbReference>
<keyword evidence="1" id="KW-0489">Methyltransferase</keyword>
<dbReference type="RefSeq" id="WP_154739067.1">
    <property type="nucleotide sequence ID" value="NZ_WMBQ01000001.1"/>
</dbReference>
<dbReference type="Proteomes" id="UP000440694">
    <property type="component" value="Unassembled WGS sequence"/>
</dbReference>
<dbReference type="GO" id="GO:0008168">
    <property type="term" value="F:methyltransferase activity"/>
    <property type="evidence" value="ECO:0007669"/>
    <property type="project" value="UniProtKB-KW"/>
</dbReference>
<accession>A0A6I3KJY6</accession>
<organism evidence="1 2">
    <name type="scientific">Hyphomicrobium album</name>
    <dbReference type="NCBI Taxonomy" id="2665159"/>
    <lineage>
        <taxon>Bacteria</taxon>
        <taxon>Pseudomonadati</taxon>
        <taxon>Pseudomonadota</taxon>
        <taxon>Alphaproteobacteria</taxon>
        <taxon>Hyphomicrobiales</taxon>
        <taxon>Hyphomicrobiaceae</taxon>
        <taxon>Hyphomicrobium</taxon>
    </lineage>
</organism>
<dbReference type="AlphaFoldDB" id="A0A6I3KJY6"/>
<dbReference type="PANTHER" id="PTHR43861">
    <property type="entry name" value="TRANS-ACONITATE 2-METHYLTRANSFERASE-RELATED"/>
    <property type="match status" value="1"/>
</dbReference>
<gene>
    <name evidence="1" type="ORF">GIW81_10080</name>
</gene>
<dbReference type="GO" id="GO:0032259">
    <property type="term" value="P:methylation"/>
    <property type="evidence" value="ECO:0007669"/>
    <property type="project" value="UniProtKB-KW"/>
</dbReference>
<dbReference type="InterPro" id="IPR029063">
    <property type="entry name" value="SAM-dependent_MTases_sf"/>
</dbReference>
<keyword evidence="2" id="KW-1185">Reference proteome</keyword>
<name>A0A6I3KJY6_9HYPH</name>
<dbReference type="SUPFAM" id="SSF53335">
    <property type="entry name" value="S-adenosyl-L-methionine-dependent methyltransferases"/>
    <property type="match status" value="1"/>
</dbReference>
<comment type="caution">
    <text evidence="1">The sequence shown here is derived from an EMBL/GenBank/DDBJ whole genome shotgun (WGS) entry which is preliminary data.</text>
</comment>
<proteinExistence type="predicted"/>
<dbReference type="CDD" id="cd02440">
    <property type="entry name" value="AdoMet_MTases"/>
    <property type="match status" value="1"/>
</dbReference>
<keyword evidence="1" id="KW-0808">Transferase</keyword>
<protein>
    <submittedName>
        <fullName evidence="1">Methyltransferase domain-containing protein</fullName>
    </submittedName>
</protein>